<evidence type="ECO:0000313" key="2">
    <source>
        <dbReference type="Proteomes" id="UP000518605"/>
    </source>
</evidence>
<evidence type="ECO:0008006" key="3">
    <source>
        <dbReference type="Google" id="ProtNLM"/>
    </source>
</evidence>
<evidence type="ECO:0000313" key="1">
    <source>
        <dbReference type="EMBL" id="MBB3151743.1"/>
    </source>
</evidence>
<dbReference type="Pfam" id="PF08002">
    <property type="entry name" value="DUF1697"/>
    <property type="match status" value="1"/>
</dbReference>
<sequence>MASRINRWKKPSNDYLFCLLRGINVSGHHLINMSELREIGKRF</sequence>
<dbReference type="Proteomes" id="UP000518605">
    <property type="component" value="Unassembled WGS sequence"/>
</dbReference>
<proteinExistence type="predicted"/>
<accession>A0A7W5C5X1</accession>
<dbReference type="Gene3D" id="3.30.70.1280">
    <property type="entry name" value="SP0830-like domains"/>
    <property type="match status" value="1"/>
</dbReference>
<dbReference type="InterPro" id="IPR012545">
    <property type="entry name" value="DUF1697"/>
</dbReference>
<dbReference type="EMBL" id="JACHXW010000004">
    <property type="protein sequence ID" value="MBB3151743.1"/>
    <property type="molecule type" value="Genomic_DNA"/>
</dbReference>
<keyword evidence="2" id="KW-1185">Reference proteome</keyword>
<gene>
    <name evidence="1" type="ORF">FHS16_001789</name>
</gene>
<protein>
    <recommendedName>
        <fullName evidence="3">DUF1697 domain-containing protein</fullName>
    </recommendedName>
</protein>
<comment type="caution">
    <text evidence="1">The sequence shown here is derived from an EMBL/GenBank/DDBJ whole genome shotgun (WGS) entry which is preliminary data.</text>
</comment>
<dbReference type="SUPFAM" id="SSF160379">
    <property type="entry name" value="SP0830-like"/>
    <property type="match status" value="1"/>
</dbReference>
<dbReference type="RefSeq" id="WP_183560974.1">
    <property type="nucleotide sequence ID" value="NZ_CBCSLB010000008.1"/>
</dbReference>
<organism evidence="1 2">
    <name type="scientific">Paenibacillus endophyticus</name>
    <dbReference type="NCBI Taxonomy" id="1294268"/>
    <lineage>
        <taxon>Bacteria</taxon>
        <taxon>Bacillati</taxon>
        <taxon>Bacillota</taxon>
        <taxon>Bacilli</taxon>
        <taxon>Bacillales</taxon>
        <taxon>Paenibacillaceae</taxon>
        <taxon>Paenibacillus</taxon>
    </lineage>
</organism>
<dbReference type="AlphaFoldDB" id="A0A7W5C5X1"/>
<name>A0A7W5C5X1_9BACL</name>
<reference evidence="1 2" key="1">
    <citation type="submission" date="2020-08" db="EMBL/GenBank/DDBJ databases">
        <title>Genomic Encyclopedia of Type Strains, Phase III (KMG-III): the genomes of soil and plant-associated and newly described type strains.</title>
        <authorList>
            <person name="Whitman W."/>
        </authorList>
    </citation>
    <scope>NUCLEOTIDE SEQUENCE [LARGE SCALE GENOMIC DNA]</scope>
    <source>
        <strain evidence="1 2">CECT 8234</strain>
    </source>
</reference>